<proteinExistence type="predicted"/>
<dbReference type="AlphaFoldDB" id="A0A3S5FC20"/>
<protein>
    <submittedName>
        <fullName evidence="3">Uncharacterized protein</fullName>
    </submittedName>
</protein>
<accession>A0A3S5FC20</accession>
<keyword evidence="4" id="KW-1185">Reference proteome</keyword>
<reference evidence="3" key="1">
    <citation type="submission" date="2018-11" db="EMBL/GenBank/DDBJ databases">
        <authorList>
            <consortium name="Pathogen Informatics"/>
        </authorList>
    </citation>
    <scope>NUCLEOTIDE SEQUENCE</scope>
</reference>
<evidence type="ECO:0000256" key="1">
    <source>
        <dbReference type="SAM" id="MobiDB-lite"/>
    </source>
</evidence>
<feature type="signal peptide" evidence="2">
    <location>
        <begin position="1"/>
        <end position="18"/>
    </location>
</feature>
<keyword evidence="2" id="KW-0732">Signal</keyword>
<feature type="chain" id="PRO_5018734897" evidence="2">
    <location>
        <begin position="19"/>
        <end position="113"/>
    </location>
</feature>
<gene>
    <name evidence="3" type="ORF">PXEA_LOCUS3153</name>
</gene>
<feature type="compositionally biased region" description="Basic and acidic residues" evidence="1">
    <location>
        <begin position="78"/>
        <end position="93"/>
    </location>
</feature>
<feature type="compositionally biased region" description="Basic and acidic residues" evidence="1">
    <location>
        <begin position="100"/>
        <end position="113"/>
    </location>
</feature>
<evidence type="ECO:0000313" key="4">
    <source>
        <dbReference type="Proteomes" id="UP000784294"/>
    </source>
</evidence>
<sequence>MLLYLLLLSDAMRQRVNSNTFVPKGNAGVNSSSDAVFFNASTANAVPPTKGSFDHSDMATSPHDEVMQLQIALAVSKSEHEEERMKRRKHEDTLLQLALEESKKSEVRGPEGA</sequence>
<dbReference type="Proteomes" id="UP000784294">
    <property type="component" value="Unassembled WGS sequence"/>
</dbReference>
<feature type="region of interest" description="Disordered" evidence="1">
    <location>
        <begin position="78"/>
        <end position="113"/>
    </location>
</feature>
<organism evidence="3 4">
    <name type="scientific">Protopolystoma xenopodis</name>
    <dbReference type="NCBI Taxonomy" id="117903"/>
    <lineage>
        <taxon>Eukaryota</taxon>
        <taxon>Metazoa</taxon>
        <taxon>Spiralia</taxon>
        <taxon>Lophotrochozoa</taxon>
        <taxon>Platyhelminthes</taxon>
        <taxon>Monogenea</taxon>
        <taxon>Polyopisthocotylea</taxon>
        <taxon>Polystomatidea</taxon>
        <taxon>Polystomatidae</taxon>
        <taxon>Protopolystoma</taxon>
    </lineage>
</organism>
<name>A0A3S5FC20_9PLAT</name>
<evidence type="ECO:0000313" key="3">
    <source>
        <dbReference type="EMBL" id="VEL09713.1"/>
    </source>
</evidence>
<dbReference type="EMBL" id="CAAALY010007054">
    <property type="protein sequence ID" value="VEL09713.1"/>
    <property type="molecule type" value="Genomic_DNA"/>
</dbReference>
<comment type="caution">
    <text evidence="3">The sequence shown here is derived from an EMBL/GenBank/DDBJ whole genome shotgun (WGS) entry which is preliminary data.</text>
</comment>
<evidence type="ECO:0000256" key="2">
    <source>
        <dbReference type="SAM" id="SignalP"/>
    </source>
</evidence>